<sequence>EVMVPKIYLVQKHITDVSIVLKCQSIGKSTGRFIWRQNGFEINSDVKYSQTDEYLSIRHLKDVDQYVTYTCMVSGSRSESDPYRIQA</sequence>
<evidence type="ECO:0000259" key="1">
    <source>
        <dbReference type="PROSITE" id="PS50835"/>
    </source>
</evidence>
<dbReference type="SUPFAM" id="SSF48726">
    <property type="entry name" value="Immunoglobulin"/>
    <property type="match status" value="1"/>
</dbReference>
<evidence type="ECO:0000313" key="3">
    <source>
        <dbReference type="Proteomes" id="UP001634394"/>
    </source>
</evidence>
<feature type="domain" description="Ig-like" evidence="1">
    <location>
        <begin position="5"/>
        <end position="86"/>
    </location>
</feature>
<dbReference type="InterPro" id="IPR007110">
    <property type="entry name" value="Ig-like_dom"/>
</dbReference>
<comment type="caution">
    <text evidence="2">The sequence shown here is derived from an EMBL/GenBank/DDBJ whole genome shotgun (WGS) entry which is preliminary data.</text>
</comment>
<reference evidence="2 3" key="1">
    <citation type="submission" date="2024-11" db="EMBL/GenBank/DDBJ databases">
        <title>Chromosome-level genome assembly of the freshwater bivalve Anodonta woodiana.</title>
        <authorList>
            <person name="Chen X."/>
        </authorList>
    </citation>
    <scope>NUCLEOTIDE SEQUENCE [LARGE SCALE GENOMIC DNA]</scope>
    <source>
        <strain evidence="2">MN2024</strain>
        <tissue evidence="2">Gills</tissue>
    </source>
</reference>
<evidence type="ECO:0000313" key="2">
    <source>
        <dbReference type="EMBL" id="KAL3885623.1"/>
    </source>
</evidence>
<dbReference type="InterPro" id="IPR036179">
    <property type="entry name" value="Ig-like_dom_sf"/>
</dbReference>
<dbReference type="PROSITE" id="PS50835">
    <property type="entry name" value="IG_LIKE"/>
    <property type="match status" value="1"/>
</dbReference>
<feature type="non-terminal residue" evidence="2">
    <location>
        <position position="87"/>
    </location>
</feature>
<name>A0ABD3XKU1_SINWO</name>
<dbReference type="AlphaFoldDB" id="A0ABD3XKU1"/>
<gene>
    <name evidence="2" type="ORF">ACJMK2_025673</name>
</gene>
<keyword evidence="3" id="KW-1185">Reference proteome</keyword>
<dbReference type="InterPro" id="IPR013783">
    <property type="entry name" value="Ig-like_fold"/>
</dbReference>
<accession>A0ABD3XKU1</accession>
<dbReference type="Gene3D" id="2.60.40.10">
    <property type="entry name" value="Immunoglobulins"/>
    <property type="match status" value="1"/>
</dbReference>
<protein>
    <recommendedName>
        <fullName evidence="1">Ig-like domain-containing protein</fullName>
    </recommendedName>
</protein>
<proteinExistence type="predicted"/>
<organism evidence="2 3">
    <name type="scientific">Sinanodonta woodiana</name>
    <name type="common">Chinese pond mussel</name>
    <name type="synonym">Anodonta woodiana</name>
    <dbReference type="NCBI Taxonomy" id="1069815"/>
    <lineage>
        <taxon>Eukaryota</taxon>
        <taxon>Metazoa</taxon>
        <taxon>Spiralia</taxon>
        <taxon>Lophotrochozoa</taxon>
        <taxon>Mollusca</taxon>
        <taxon>Bivalvia</taxon>
        <taxon>Autobranchia</taxon>
        <taxon>Heteroconchia</taxon>
        <taxon>Palaeoheterodonta</taxon>
        <taxon>Unionida</taxon>
        <taxon>Unionoidea</taxon>
        <taxon>Unionidae</taxon>
        <taxon>Unioninae</taxon>
        <taxon>Sinanodonta</taxon>
    </lineage>
</organism>
<dbReference type="Proteomes" id="UP001634394">
    <property type="component" value="Unassembled WGS sequence"/>
</dbReference>
<dbReference type="EMBL" id="JBJQND010000002">
    <property type="protein sequence ID" value="KAL3885623.1"/>
    <property type="molecule type" value="Genomic_DNA"/>
</dbReference>
<feature type="non-terminal residue" evidence="2">
    <location>
        <position position="1"/>
    </location>
</feature>